<dbReference type="Gene3D" id="3.40.50.720">
    <property type="entry name" value="NAD(P)-binding Rossmann-like Domain"/>
    <property type="match status" value="1"/>
</dbReference>
<dbReference type="RefSeq" id="XP_045952611.1">
    <property type="nucleotide sequence ID" value="XM_046108284.1"/>
</dbReference>
<keyword evidence="5" id="KW-1185">Reference proteome</keyword>
<dbReference type="SUPFAM" id="SSF51735">
    <property type="entry name" value="NAD(P)-binding Rossmann-fold domains"/>
    <property type="match status" value="1"/>
</dbReference>
<sequence>MTTSRVVLVTAASGHIGESLVPLLATDPTIKLILPTSDASRLRSKFANQQQWHQGNVVIEEGSVKNPSWFQELLTAHRVDTVFLNLTGEDELFTTMNCLDCMSRSSSVKKLIYVSACMDFDSTEGIRHYLGHCSAAHVLVKALVEQKLIHGNLAFEWTVLRPTLFFINDLRSKESMIERAIFDEPLGEAGVSRVAPWDIALAATNLVSDRTQKWNNKQIAIGSRKAYRGSEITKIWSSALGKQITMPAADEEGLQRYEEEFGARIGDKAGVAWGRDLRLMYETFATQGFGMTEEAYRQQLELLGQEPAKHQHKRRACSTTQAAVAAAYAVEKIDAVQTSQVVQTTATYAAQTTVRTTVKTSVRTSAAQTSAVQTSAVQVTATYAVQTSQTTESASATSAASTDNTPARAIWLWSSDLLQDDTKVTEFLSFAESNEINSVYTLIDRDMGDEVFVSFIAQCNASGIAVEALMGNAQWITGGGDPTLESQLNWLEQYQGNASAESQFSAIHMDVEPWGLDGWTTNTETYTSALQSIVTQVKTLGEALGLPVVADLPYWAYTIECPTTGQTLDSWMLNNLDSAVFMTYRNTAAELLDIATKALEAGNTAGKPVWLAVETVDAADSLLISYYSKTKSALFEDLVSIKTTASSHSSFAGIAIHDYDGVVALGS</sequence>
<proteinExistence type="inferred from homology"/>
<evidence type="ECO:0000256" key="2">
    <source>
        <dbReference type="ARBA" id="ARBA00022857"/>
    </source>
</evidence>
<keyword evidence="2" id="KW-0521">NADP</keyword>
<comment type="caution">
    <text evidence="4">The sequence shown here is derived from an EMBL/GenBank/DDBJ whole genome shotgun (WGS) entry which is preliminary data.</text>
</comment>
<feature type="domain" description="NmrA-like" evidence="3">
    <location>
        <begin position="5"/>
        <end position="256"/>
    </location>
</feature>
<reference evidence="4" key="1">
    <citation type="journal article" date="2021" name="Nat. Commun.">
        <title>Genetic determinants of endophytism in the Arabidopsis root mycobiome.</title>
        <authorList>
            <person name="Mesny F."/>
            <person name="Miyauchi S."/>
            <person name="Thiergart T."/>
            <person name="Pickel B."/>
            <person name="Atanasova L."/>
            <person name="Karlsson M."/>
            <person name="Huettel B."/>
            <person name="Barry K.W."/>
            <person name="Haridas S."/>
            <person name="Chen C."/>
            <person name="Bauer D."/>
            <person name="Andreopoulos W."/>
            <person name="Pangilinan J."/>
            <person name="LaButti K."/>
            <person name="Riley R."/>
            <person name="Lipzen A."/>
            <person name="Clum A."/>
            <person name="Drula E."/>
            <person name="Henrissat B."/>
            <person name="Kohler A."/>
            <person name="Grigoriev I.V."/>
            <person name="Martin F.M."/>
            <person name="Hacquard S."/>
        </authorList>
    </citation>
    <scope>NUCLEOTIDE SEQUENCE</scope>
    <source>
        <strain evidence="4">MPI-SDFR-AT-0073</strain>
    </source>
</reference>
<dbReference type="AlphaFoldDB" id="A0A9P8UBI0"/>
<evidence type="ECO:0000256" key="1">
    <source>
        <dbReference type="ARBA" id="ARBA00006328"/>
    </source>
</evidence>
<dbReference type="PANTHER" id="PTHR42748:SF7">
    <property type="entry name" value="NMRA LIKE REDOX SENSOR 1-RELATED"/>
    <property type="match status" value="1"/>
</dbReference>
<evidence type="ECO:0000313" key="5">
    <source>
        <dbReference type="Proteomes" id="UP000758603"/>
    </source>
</evidence>
<evidence type="ECO:0000313" key="4">
    <source>
        <dbReference type="EMBL" id="KAH6646097.1"/>
    </source>
</evidence>
<dbReference type="InterPro" id="IPR008030">
    <property type="entry name" value="NmrA-like"/>
</dbReference>
<organism evidence="4 5">
    <name type="scientific">Truncatella angustata</name>
    <dbReference type="NCBI Taxonomy" id="152316"/>
    <lineage>
        <taxon>Eukaryota</taxon>
        <taxon>Fungi</taxon>
        <taxon>Dikarya</taxon>
        <taxon>Ascomycota</taxon>
        <taxon>Pezizomycotina</taxon>
        <taxon>Sordariomycetes</taxon>
        <taxon>Xylariomycetidae</taxon>
        <taxon>Amphisphaeriales</taxon>
        <taxon>Sporocadaceae</taxon>
        <taxon>Truncatella</taxon>
    </lineage>
</organism>
<dbReference type="Pfam" id="PF05368">
    <property type="entry name" value="NmrA"/>
    <property type="match status" value="1"/>
</dbReference>
<dbReference type="Proteomes" id="UP000758603">
    <property type="component" value="Unassembled WGS sequence"/>
</dbReference>
<dbReference type="GeneID" id="70137175"/>
<comment type="similarity">
    <text evidence="1">Belongs to the NmrA-type oxidoreductase family.</text>
</comment>
<evidence type="ECO:0000259" key="3">
    <source>
        <dbReference type="Pfam" id="PF05368"/>
    </source>
</evidence>
<dbReference type="OrthoDB" id="3539286at2759"/>
<gene>
    <name evidence="4" type="ORF">BKA67DRAFT_663961</name>
</gene>
<protein>
    <recommendedName>
        <fullName evidence="3">NmrA-like domain-containing protein</fullName>
    </recommendedName>
</protein>
<dbReference type="PANTHER" id="PTHR42748">
    <property type="entry name" value="NITROGEN METABOLITE REPRESSION PROTEIN NMRA FAMILY MEMBER"/>
    <property type="match status" value="1"/>
</dbReference>
<dbReference type="EMBL" id="JAGPXC010000010">
    <property type="protein sequence ID" value="KAH6646097.1"/>
    <property type="molecule type" value="Genomic_DNA"/>
</dbReference>
<name>A0A9P8UBI0_9PEZI</name>
<dbReference type="InterPro" id="IPR036291">
    <property type="entry name" value="NAD(P)-bd_dom_sf"/>
</dbReference>
<accession>A0A9P8UBI0</accession>
<dbReference type="InterPro" id="IPR051164">
    <property type="entry name" value="NmrA-like_oxidored"/>
</dbReference>